<accession>A0A8X6UL03</accession>
<evidence type="ECO:0000313" key="1">
    <source>
        <dbReference type="EMBL" id="GFS72649.1"/>
    </source>
</evidence>
<dbReference type="EMBL" id="BMAW01095940">
    <property type="protein sequence ID" value="GFS72649.1"/>
    <property type="molecule type" value="Genomic_DNA"/>
</dbReference>
<evidence type="ECO:0000313" key="2">
    <source>
        <dbReference type="EMBL" id="GFU20806.1"/>
    </source>
</evidence>
<organism evidence="2 3">
    <name type="scientific">Nephila pilipes</name>
    <name type="common">Giant wood spider</name>
    <name type="synonym">Nephila maculata</name>
    <dbReference type="NCBI Taxonomy" id="299642"/>
    <lineage>
        <taxon>Eukaryota</taxon>
        <taxon>Metazoa</taxon>
        <taxon>Ecdysozoa</taxon>
        <taxon>Arthropoda</taxon>
        <taxon>Chelicerata</taxon>
        <taxon>Arachnida</taxon>
        <taxon>Araneae</taxon>
        <taxon>Araneomorphae</taxon>
        <taxon>Entelegynae</taxon>
        <taxon>Araneoidea</taxon>
        <taxon>Nephilidae</taxon>
        <taxon>Nephila</taxon>
    </lineage>
</organism>
<gene>
    <name evidence="1" type="ORF">NPIL_199111</name>
    <name evidence="2" type="ORF">NPIL_606261</name>
</gene>
<dbReference type="Proteomes" id="UP000887013">
    <property type="component" value="Unassembled WGS sequence"/>
</dbReference>
<keyword evidence="3" id="KW-1185">Reference proteome</keyword>
<comment type="caution">
    <text evidence="2">The sequence shown here is derived from an EMBL/GenBank/DDBJ whole genome shotgun (WGS) entry which is preliminary data.</text>
</comment>
<proteinExistence type="predicted"/>
<evidence type="ECO:0000313" key="3">
    <source>
        <dbReference type="Proteomes" id="UP000887013"/>
    </source>
</evidence>
<reference evidence="2" key="1">
    <citation type="submission" date="2020-08" db="EMBL/GenBank/DDBJ databases">
        <title>Multicomponent nature underlies the extraordinary mechanical properties of spider dragline silk.</title>
        <authorList>
            <person name="Kono N."/>
            <person name="Nakamura H."/>
            <person name="Mori M."/>
            <person name="Yoshida Y."/>
            <person name="Ohtoshi R."/>
            <person name="Malay A.D."/>
            <person name="Moran D.A.P."/>
            <person name="Tomita M."/>
            <person name="Numata K."/>
            <person name="Arakawa K."/>
        </authorList>
    </citation>
    <scope>NUCLEOTIDE SEQUENCE</scope>
</reference>
<dbReference type="EMBL" id="BMAW01127359">
    <property type="protein sequence ID" value="GFU20806.1"/>
    <property type="molecule type" value="Genomic_DNA"/>
</dbReference>
<sequence>MYDLYASQEMFEITPIDMNALITPTRHELTSLFEDIWHFADQITTVCQVHSEFMGVSYTALFMACPIQMISYASCVMRWHLIMLKPHSASNMCEGIVNHLRKNFLMKKVILKSISSCGKIYGPTKLSTKISVYTLTMNRCWAARGWISWKRVVRILNTPSHNKVTLLLNIIELEYCR</sequence>
<protein>
    <submittedName>
        <fullName evidence="2">Uncharacterized protein</fullName>
    </submittedName>
</protein>
<name>A0A8X6UL03_NEPPI</name>
<dbReference type="AlphaFoldDB" id="A0A8X6UL03"/>